<evidence type="ECO:0000313" key="1">
    <source>
        <dbReference type="EMBL" id="CAJ2503673.1"/>
    </source>
</evidence>
<comment type="caution">
    <text evidence="1">The sequence shown here is derived from an EMBL/GenBank/DDBJ whole genome shotgun (WGS) entry which is preliminary data.</text>
</comment>
<accession>A0AAI8YGA0</accession>
<dbReference type="AlphaFoldDB" id="A0AAI8YGA0"/>
<protein>
    <submittedName>
        <fullName evidence="1">Uu.00g110670.m01.CDS01</fullName>
    </submittedName>
</protein>
<sequence length="100" mass="11166">MDENLRAIILCRRHKYGMKVTQMVFIGLPALEGLSPLFTSIWAESTLRIVVVDDTMFKQRPRGSVVNTTNIAFSSFCDGFRIRVFVGLFAASLVHTAIAT</sequence>
<reference evidence="1" key="1">
    <citation type="submission" date="2023-10" db="EMBL/GenBank/DDBJ databases">
        <authorList>
            <person name="Hackl T."/>
        </authorList>
    </citation>
    <scope>NUCLEOTIDE SEQUENCE</scope>
</reference>
<dbReference type="EMBL" id="CAUWAG010000006">
    <property type="protein sequence ID" value="CAJ2503673.1"/>
    <property type="molecule type" value="Genomic_DNA"/>
</dbReference>
<gene>
    <name evidence="1" type="ORF">KHLLAP_LOCUS4141</name>
</gene>
<proteinExistence type="predicted"/>
<keyword evidence="2" id="KW-1185">Reference proteome</keyword>
<dbReference type="Proteomes" id="UP001295740">
    <property type="component" value="Unassembled WGS sequence"/>
</dbReference>
<name>A0AAI8YGA0_9PEZI</name>
<evidence type="ECO:0000313" key="2">
    <source>
        <dbReference type="Proteomes" id="UP001295740"/>
    </source>
</evidence>
<organism evidence="1 2">
    <name type="scientific">Anthostomella pinea</name>
    <dbReference type="NCBI Taxonomy" id="933095"/>
    <lineage>
        <taxon>Eukaryota</taxon>
        <taxon>Fungi</taxon>
        <taxon>Dikarya</taxon>
        <taxon>Ascomycota</taxon>
        <taxon>Pezizomycotina</taxon>
        <taxon>Sordariomycetes</taxon>
        <taxon>Xylariomycetidae</taxon>
        <taxon>Xylariales</taxon>
        <taxon>Xylariaceae</taxon>
        <taxon>Anthostomella</taxon>
    </lineage>
</organism>